<proteinExistence type="predicted"/>
<evidence type="ECO:0000313" key="1">
    <source>
        <dbReference type="EMBL" id="KAE9383369.1"/>
    </source>
</evidence>
<name>A0A6A4GCX1_9AGAR</name>
<dbReference type="AlphaFoldDB" id="A0A6A4GCX1"/>
<gene>
    <name evidence="1" type="ORF">BT96DRAFT_1009287</name>
</gene>
<protein>
    <submittedName>
        <fullName evidence="1">Uncharacterized protein</fullName>
    </submittedName>
</protein>
<organism evidence="1 2">
    <name type="scientific">Gymnopus androsaceus JB14</name>
    <dbReference type="NCBI Taxonomy" id="1447944"/>
    <lineage>
        <taxon>Eukaryota</taxon>
        <taxon>Fungi</taxon>
        <taxon>Dikarya</taxon>
        <taxon>Basidiomycota</taxon>
        <taxon>Agaricomycotina</taxon>
        <taxon>Agaricomycetes</taxon>
        <taxon>Agaricomycetidae</taxon>
        <taxon>Agaricales</taxon>
        <taxon>Marasmiineae</taxon>
        <taxon>Omphalotaceae</taxon>
        <taxon>Gymnopus</taxon>
    </lineage>
</organism>
<accession>A0A6A4GCX1</accession>
<evidence type="ECO:0000313" key="2">
    <source>
        <dbReference type="Proteomes" id="UP000799118"/>
    </source>
</evidence>
<keyword evidence="2" id="KW-1185">Reference proteome</keyword>
<dbReference type="OrthoDB" id="3007083at2759"/>
<reference evidence="1" key="1">
    <citation type="journal article" date="2019" name="Environ. Microbiol.">
        <title>Fungal ecological strategies reflected in gene transcription - a case study of two litter decomposers.</title>
        <authorList>
            <person name="Barbi F."/>
            <person name="Kohler A."/>
            <person name="Barry K."/>
            <person name="Baskaran P."/>
            <person name="Daum C."/>
            <person name="Fauchery L."/>
            <person name="Ihrmark K."/>
            <person name="Kuo A."/>
            <person name="LaButti K."/>
            <person name="Lipzen A."/>
            <person name="Morin E."/>
            <person name="Grigoriev I.V."/>
            <person name="Henrissat B."/>
            <person name="Lindahl B."/>
            <person name="Martin F."/>
        </authorList>
    </citation>
    <scope>NUCLEOTIDE SEQUENCE</scope>
    <source>
        <strain evidence="1">JB14</strain>
    </source>
</reference>
<dbReference type="EMBL" id="ML770521">
    <property type="protein sequence ID" value="KAE9383369.1"/>
    <property type="molecule type" value="Genomic_DNA"/>
</dbReference>
<dbReference type="Proteomes" id="UP000799118">
    <property type="component" value="Unassembled WGS sequence"/>
</dbReference>
<sequence length="182" mass="20381">MATHSSSDDTVTKITLNEDIAADIIRLQGEEVIRLRKELEDAQKLNTTAFDLLRSTDEYMSEMQNTFHQRRTQLSFLEGTLVDLQRENAASSHTLEDMQADLRNLCGFLSSEQSSSHPVTQDNIVDERYKSSSIAGSTRDEFVMIDDLSTEASITNISTTDSDVESNKPIAQLYSSMVSPLH</sequence>